<name>A0A0B8T5B1_9SPHI</name>
<proteinExistence type="predicted"/>
<evidence type="ECO:0000259" key="2">
    <source>
        <dbReference type="Pfam" id="PF00296"/>
    </source>
</evidence>
<dbReference type="Gene3D" id="3.20.20.30">
    <property type="entry name" value="Luciferase-like domain"/>
    <property type="match status" value="1"/>
</dbReference>
<dbReference type="Pfam" id="PF00296">
    <property type="entry name" value="Bac_luciferase"/>
    <property type="match status" value="1"/>
</dbReference>
<dbReference type="PATRIC" id="fig|1229276.3.peg.3579"/>
<evidence type="ECO:0000256" key="1">
    <source>
        <dbReference type="ARBA" id="ARBA00023002"/>
    </source>
</evidence>
<dbReference type="PANTHER" id="PTHR43244">
    <property type="match status" value="1"/>
</dbReference>
<dbReference type="NCBIfam" id="TIGR03557">
    <property type="entry name" value="F420_G6P_family"/>
    <property type="match status" value="1"/>
</dbReference>
<organism evidence="3 4">
    <name type="scientific">Sphingobacterium deserti</name>
    <dbReference type="NCBI Taxonomy" id="1229276"/>
    <lineage>
        <taxon>Bacteria</taxon>
        <taxon>Pseudomonadati</taxon>
        <taxon>Bacteroidota</taxon>
        <taxon>Sphingobacteriia</taxon>
        <taxon>Sphingobacteriales</taxon>
        <taxon>Sphingobacteriaceae</taxon>
        <taxon>Sphingobacterium</taxon>
    </lineage>
</organism>
<dbReference type="InterPro" id="IPR050564">
    <property type="entry name" value="F420-G6PD/mer"/>
</dbReference>
<comment type="caution">
    <text evidence="3">The sequence shown here is derived from an EMBL/GenBank/DDBJ whole genome shotgun (WGS) entry which is preliminary data.</text>
</comment>
<evidence type="ECO:0000313" key="4">
    <source>
        <dbReference type="Proteomes" id="UP000031802"/>
    </source>
</evidence>
<keyword evidence="1" id="KW-0560">Oxidoreductase</keyword>
<dbReference type="RefSeq" id="WP_037502568.1">
    <property type="nucleotide sequence ID" value="NZ_JJMU01000065.1"/>
</dbReference>
<dbReference type="PANTHER" id="PTHR43244:SF1">
    <property type="entry name" value="5,10-METHYLENETETRAHYDROMETHANOPTERIN REDUCTASE"/>
    <property type="match status" value="1"/>
</dbReference>
<sequence>MIKIGYHASHEQFSPKALLQFAQRAENNGFDLVTSSDHFHPWTEKDAHSGFAWSWLGAAMQAVNLEFGIVTSPAPRYHPAIIAQAVATLNQMFDNRLWIAAGSGQAMNENITGELWPNKDTRNQRLAESVSIMRRLWKGEEVSADGIVKLANAKLYTLPTAMPQVVGAALSAATASWIGTWAEGLITINHPDDKLKKIIKAFRTENPAGDMAIKIQVSFADSLNDAEQLAWESWRNNILGSSIQAELSQPKFFDEAGQFVRADDMKEHVLLGTSADTYIYAIQKYREMGFSKITFHNVNPHQEAFIDMMGSDVLPRVR</sequence>
<dbReference type="AlphaFoldDB" id="A0A0B8T5B1"/>
<reference evidence="4" key="1">
    <citation type="submission" date="2014-04" db="EMBL/GenBank/DDBJ databases">
        <title>Whole-Genome optical mapping and complete genome sequence of Sphingobacterium deserti sp. nov., a new spaces isolated from desert in the west of China.</title>
        <authorList>
            <person name="Teng C."/>
            <person name="Zhou Z."/>
            <person name="Li X."/>
            <person name="Chen M."/>
            <person name="Lin M."/>
            <person name="Wang L."/>
            <person name="Su S."/>
            <person name="Zhang C."/>
            <person name="Zhang W."/>
        </authorList>
    </citation>
    <scope>NUCLEOTIDE SEQUENCE [LARGE SCALE GENOMIC DNA]</scope>
    <source>
        <strain evidence="4">ACCC05744</strain>
    </source>
</reference>
<dbReference type="EMBL" id="JJMU01000065">
    <property type="protein sequence ID" value="KGE12724.1"/>
    <property type="molecule type" value="Genomic_DNA"/>
</dbReference>
<dbReference type="GO" id="GO:0016705">
    <property type="term" value="F:oxidoreductase activity, acting on paired donors, with incorporation or reduction of molecular oxygen"/>
    <property type="evidence" value="ECO:0007669"/>
    <property type="project" value="InterPro"/>
</dbReference>
<dbReference type="STRING" id="1229276.DI53_3463"/>
<evidence type="ECO:0000313" key="3">
    <source>
        <dbReference type="EMBL" id="KGE12724.1"/>
    </source>
</evidence>
<dbReference type="InterPro" id="IPR019945">
    <property type="entry name" value="F420_G6P_DH-rel"/>
</dbReference>
<feature type="domain" description="Luciferase-like" evidence="2">
    <location>
        <begin position="7"/>
        <end position="291"/>
    </location>
</feature>
<accession>A0A0B8T5B1</accession>
<dbReference type="InterPro" id="IPR023907">
    <property type="entry name" value="Non-F420_Flavin_OxRdtase"/>
</dbReference>
<dbReference type="SUPFAM" id="SSF51679">
    <property type="entry name" value="Bacterial luciferase-like"/>
    <property type="match status" value="1"/>
</dbReference>
<keyword evidence="4" id="KW-1185">Reference proteome</keyword>
<dbReference type="InterPro" id="IPR036661">
    <property type="entry name" value="Luciferase-like_sf"/>
</dbReference>
<dbReference type="CDD" id="cd01097">
    <property type="entry name" value="Tetrahydromethanopterin_reductase"/>
    <property type="match status" value="1"/>
</dbReference>
<dbReference type="NCBIfam" id="TIGR03885">
    <property type="entry name" value="flavin_revert"/>
    <property type="match status" value="1"/>
</dbReference>
<reference evidence="3 4" key="2">
    <citation type="journal article" date="2015" name="PLoS ONE">
        <title>Whole-Genome Optical Mapping and Finished Genome Sequence of Sphingobacterium deserti sp. nov., a New Species Isolated from the Western Desert of China.</title>
        <authorList>
            <person name="Teng C."/>
            <person name="Zhou Z."/>
            <person name="Molnar I."/>
            <person name="Li X."/>
            <person name="Tang R."/>
            <person name="Chen M."/>
            <person name="Wang L."/>
            <person name="Su S."/>
            <person name="Zhang W."/>
            <person name="Lin M."/>
        </authorList>
    </citation>
    <scope>NUCLEOTIDE SEQUENCE [LARGE SCALE GENOMIC DNA]</scope>
    <source>
        <strain evidence="4">ACCC05744</strain>
    </source>
</reference>
<dbReference type="InterPro" id="IPR011251">
    <property type="entry name" value="Luciferase-like_dom"/>
</dbReference>
<dbReference type="OrthoDB" id="180193at2"/>
<dbReference type="eggNOG" id="COG2141">
    <property type="taxonomic scope" value="Bacteria"/>
</dbReference>
<gene>
    <name evidence="3" type="ORF">DI53_3463</name>
</gene>
<protein>
    <submittedName>
        <fullName evidence="3">Putative dehydrogenase protein</fullName>
    </submittedName>
</protein>
<dbReference type="Proteomes" id="UP000031802">
    <property type="component" value="Unassembled WGS sequence"/>
</dbReference>